<dbReference type="PROSITE" id="PS51898">
    <property type="entry name" value="TYR_RECOMBINASE"/>
    <property type="match status" value="1"/>
</dbReference>
<sequence>MTSYFSAMRPLTDFTHSDLVRFISYCENERGVSRASLRQYTAFLRAFFKWCNQSGYTEVDPAKSLMSPKVTQRPDPVRGIPTHHLRKMLDYTEQCNLRNYALLLFMSVTGCRVSAASKLEWSRLNLETYRAQVFEKGQRWVYYEFDSYTADVLAHWLQSRPAVDHDYVWTSERQPYGPIKPASIRQMLQKVCDHLKIPRYTPHQIRHSVGEMLASHYHSELAVASALNHQDLKSARHYMPRRLQETYQLRQEIVATIYPDRECGPTIEGRKTIVPYLRIVD</sequence>
<comment type="similarity">
    <text evidence="1">Belongs to the 'phage' integrase family.</text>
</comment>
<evidence type="ECO:0000256" key="4">
    <source>
        <dbReference type="PROSITE-ProRule" id="PRU01248"/>
    </source>
</evidence>
<proteinExistence type="inferred from homology"/>
<name>A0A7S8EBA0_9CHLR</name>
<evidence type="ECO:0000313" key="7">
    <source>
        <dbReference type="EMBL" id="QPC83800.1"/>
    </source>
</evidence>
<dbReference type="InterPro" id="IPR050090">
    <property type="entry name" value="Tyrosine_recombinase_XerCD"/>
</dbReference>
<evidence type="ECO:0000259" key="5">
    <source>
        <dbReference type="PROSITE" id="PS51898"/>
    </source>
</evidence>
<dbReference type="InterPro" id="IPR044068">
    <property type="entry name" value="CB"/>
</dbReference>
<dbReference type="InterPro" id="IPR011010">
    <property type="entry name" value="DNA_brk_join_enz"/>
</dbReference>
<dbReference type="Proteomes" id="UP000594468">
    <property type="component" value="Chromosome"/>
</dbReference>
<reference evidence="7 8" key="1">
    <citation type="submission" date="2020-02" db="EMBL/GenBank/DDBJ databases">
        <authorList>
            <person name="Zheng R.K."/>
            <person name="Sun C.M."/>
        </authorList>
    </citation>
    <scope>NUCLEOTIDE SEQUENCE [LARGE SCALE GENOMIC DNA]</scope>
    <source>
        <strain evidence="8">rifampicinis</strain>
    </source>
</reference>
<organism evidence="7 8">
    <name type="scientific">Phototrophicus methaneseepsis</name>
    <dbReference type="NCBI Taxonomy" id="2710758"/>
    <lineage>
        <taxon>Bacteria</taxon>
        <taxon>Bacillati</taxon>
        <taxon>Chloroflexota</taxon>
        <taxon>Candidatus Thermofontia</taxon>
        <taxon>Phototrophicales</taxon>
        <taxon>Phototrophicaceae</taxon>
        <taxon>Phototrophicus</taxon>
    </lineage>
</organism>
<keyword evidence="8" id="KW-1185">Reference proteome</keyword>
<dbReference type="InterPro" id="IPR002104">
    <property type="entry name" value="Integrase_catalytic"/>
</dbReference>
<dbReference type="GO" id="GO:0015074">
    <property type="term" value="P:DNA integration"/>
    <property type="evidence" value="ECO:0007669"/>
    <property type="project" value="InterPro"/>
</dbReference>
<dbReference type="CDD" id="cd00397">
    <property type="entry name" value="DNA_BRE_C"/>
    <property type="match status" value="1"/>
</dbReference>
<dbReference type="Pfam" id="PF00589">
    <property type="entry name" value="Phage_integrase"/>
    <property type="match status" value="1"/>
</dbReference>
<dbReference type="GO" id="GO:0003677">
    <property type="term" value="F:DNA binding"/>
    <property type="evidence" value="ECO:0007669"/>
    <property type="project" value="UniProtKB-UniRule"/>
</dbReference>
<accession>A0A7S8EBA0</accession>
<dbReference type="Gene3D" id="1.10.150.130">
    <property type="match status" value="1"/>
</dbReference>
<keyword evidence="3" id="KW-0233">DNA recombination</keyword>
<dbReference type="PANTHER" id="PTHR30349:SF41">
    <property type="entry name" value="INTEGRASE_RECOMBINASE PROTEIN MJ0367-RELATED"/>
    <property type="match status" value="1"/>
</dbReference>
<evidence type="ECO:0000256" key="2">
    <source>
        <dbReference type="ARBA" id="ARBA00023125"/>
    </source>
</evidence>
<dbReference type="GO" id="GO:0006310">
    <property type="term" value="P:DNA recombination"/>
    <property type="evidence" value="ECO:0007669"/>
    <property type="project" value="UniProtKB-KW"/>
</dbReference>
<feature type="domain" description="Core-binding (CB)" evidence="6">
    <location>
        <begin position="1"/>
        <end position="52"/>
    </location>
</feature>
<evidence type="ECO:0000259" key="6">
    <source>
        <dbReference type="PROSITE" id="PS51900"/>
    </source>
</evidence>
<feature type="domain" description="Tyr recombinase" evidence="5">
    <location>
        <begin position="74"/>
        <end position="255"/>
    </location>
</feature>
<dbReference type="PANTHER" id="PTHR30349">
    <property type="entry name" value="PHAGE INTEGRASE-RELATED"/>
    <property type="match status" value="1"/>
</dbReference>
<dbReference type="EMBL" id="CP062983">
    <property type="protein sequence ID" value="QPC83800.1"/>
    <property type="molecule type" value="Genomic_DNA"/>
</dbReference>
<protein>
    <submittedName>
        <fullName evidence="7">Tyrosine-type recombinase/integrase</fullName>
    </submittedName>
</protein>
<keyword evidence="2 4" id="KW-0238">DNA-binding</keyword>
<evidence type="ECO:0000256" key="1">
    <source>
        <dbReference type="ARBA" id="ARBA00008857"/>
    </source>
</evidence>
<gene>
    <name evidence="7" type="ORF">G4Y79_05315</name>
</gene>
<dbReference type="PROSITE" id="PS51900">
    <property type="entry name" value="CB"/>
    <property type="match status" value="1"/>
</dbReference>
<dbReference type="InterPro" id="IPR013762">
    <property type="entry name" value="Integrase-like_cat_sf"/>
</dbReference>
<evidence type="ECO:0000256" key="3">
    <source>
        <dbReference type="ARBA" id="ARBA00023172"/>
    </source>
</evidence>
<dbReference type="SUPFAM" id="SSF56349">
    <property type="entry name" value="DNA breaking-rejoining enzymes"/>
    <property type="match status" value="1"/>
</dbReference>
<evidence type="ECO:0000313" key="8">
    <source>
        <dbReference type="Proteomes" id="UP000594468"/>
    </source>
</evidence>
<dbReference type="Gene3D" id="1.10.443.10">
    <property type="entry name" value="Intergrase catalytic core"/>
    <property type="match status" value="1"/>
</dbReference>
<dbReference type="KEGG" id="pmet:G4Y79_05315"/>
<dbReference type="InterPro" id="IPR010998">
    <property type="entry name" value="Integrase_recombinase_N"/>
</dbReference>
<dbReference type="AlphaFoldDB" id="A0A7S8EBA0"/>